<dbReference type="AlphaFoldDB" id="A0A9W9KP78"/>
<evidence type="ECO:0008006" key="9">
    <source>
        <dbReference type="Google" id="ProtNLM"/>
    </source>
</evidence>
<reference evidence="7" key="2">
    <citation type="journal article" date="2023" name="IMA Fungus">
        <title>Comparative genomic study of the Penicillium genus elucidates a diverse pangenome and 15 lateral gene transfer events.</title>
        <authorList>
            <person name="Petersen C."/>
            <person name="Sorensen T."/>
            <person name="Nielsen M.R."/>
            <person name="Sondergaard T.E."/>
            <person name="Sorensen J.L."/>
            <person name="Fitzpatrick D.A."/>
            <person name="Frisvad J.C."/>
            <person name="Nielsen K.L."/>
        </authorList>
    </citation>
    <scope>NUCLEOTIDE SEQUENCE</scope>
    <source>
        <strain evidence="7">IBT 30069</strain>
    </source>
</reference>
<dbReference type="GO" id="GO:0003984">
    <property type="term" value="F:acetolactate synthase activity"/>
    <property type="evidence" value="ECO:0007669"/>
    <property type="project" value="TreeGrafter"/>
</dbReference>
<dbReference type="PANTHER" id="PTHR18968">
    <property type="entry name" value="THIAMINE PYROPHOSPHATE ENZYMES"/>
    <property type="match status" value="1"/>
</dbReference>
<dbReference type="GO" id="GO:0005948">
    <property type="term" value="C:acetolactate synthase complex"/>
    <property type="evidence" value="ECO:0007669"/>
    <property type="project" value="TreeGrafter"/>
</dbReference>
<dbReference type="Pfam" id="PF02775">
    <property type="entry name" value="TPP_enzyme_C"/>
    <property type="match status" value="1"/>
</dbReference>
<dbReference type="CDD" id="cd02002">
    <property type="entry name" value="TPP_BFDC"/>
    <property type="match status" value="1"/>
</dbReference>
<dbReference type="SUPFAM" id="SSF52518">
    <property type="entry name" value="Thiamin diphosphate-binding fold (THDP-binding)"/>
    <property type="match status" value="2"/>
</dbReference>
<dbReference type="Pfam" id="PF02776">
    <property type="entry name" value="TPP_enzyme_N"/>
    <property type="match status" value="1"/>
</dbReference>
<proteinExistence type="inferred from homology"/>
<dbReference type="InterPro" id="IPR012001">
    <property type="entry name" value="Thiamin_PyroP_enz_TPP-bd_dom"/>
</dbReference>
<reference evidence="7" key="1">
    <citation type="submission" date="2022-11" db="EMBL/GenBank/DDBJ databases">
        <authorList>
            <person name="Petersen C."/>
        </authorList>
    </citation>
    <scope>NUCLEOTIDE SEQUENCE</scope>
    <source>
        <strain evidence="7">IBT 30069</strain>
    </source>
</reference>
<dbReference type="InterPro" id="IPR012000">
    <property type="entry name" value="Thiamin_PyroP_enz_cen_dom"/>
</dbReference>
<keyword evidence="8" id="KW-1185">Reference proteome</keyword>
<sequence>MSMADGVGRLTGRAQLVLVHVDVGTQGLGPAVHNACCGRAPVLIFAGLSPFTLEGEMKGSRNEFQHWIQDAPDQKQIVAQYCRYAGEVRSGKNIKQMVHRALQFANSNPQGPVYLCAARETMEEEIRPYPSCSMPSVSPAALPSDGVEWIATTLVASKEPLIIVGRTGRSAKATEALIQLANLVSGLHVLDAGGSDMCFPVTHPAAIGTRYGVHHKIESAEVILVVDCDVPWIPTRCKPANSAEIFHIDMDPLKENMSLFYINASAVYQADSAVAIQQMVDFISSSESTKSRINSVHFAHVRERRKAHHQGWRHSIEAKIPANSRHTDPVTTRYLASQLRQACPDNTTWVVEAVTLTEVIAEHISASLPHSWINCGGSGLGWSGGAALGVKLAAKHLFQVDKFVCQIVGDGGYMLSIPSSVHWISRRYELPVLTIVLNNGGWAAPKRSLLMVHPDGVGSKATAEELAISFSPTPDYGGIAKSAAGGNLWTGRASTIGELMKLLPEAVSAVSAGTGAVLEAQLSDRII</sequence>
<dbReference type="InterPro" id="IPR029061">
    <property type="entry name" value="THDP-binding"/>
</dbReference>
<dbReference type="Proteomes" id="UP001149165">
    <property type="component" value="Unassembled WGS sequence"/>
</dbReference>
<dbReference type="GO" id="GO:0050660">
    <property type="term" value="F:flavin adenine dinucleotide binding"/>
    <property type="evidence" value="ECO:0007669"/>
    <property type="project" value="TreeGrafter"/>
</dbReference>
<dbReference type="InterPro" id="IPR045229">
    <property type="entry name" value="TPP_enz"/>
</dbReference>
<evidence type="ECO:0000313" key="7">
    <source>
        <dbReference type="EMBL" id="KAJ5114119.1"/>
    </source>
</evidence>
<dbReference type="CDD" id="cd07035">
    <property type="entry name" value="TPP_PYR_POX_like"/>
    <property type="match status" value="1"/>
</dbReference>
<comment type="caution">
    <text evidence="7">The sequence shown here is derived from an EMBL/GenBank/DDBJ whole genome shotgun (WGS) entry which is preliminary data.</text>
</comment>
<evidence type="ECO:0000259" key="4">
    <source>
        <dbReference type="Pfam" id="PF00205"/>
    </source>
</evidence>
<dbReference type="InterPro" id="IPR011766">
    <property type="entry name" value="TPP_enzyme_TPP-bd"/>
</dbReference>
<dbReference type="GO" id="GO:0030976">
    <property type="term" value="F:thiamine pyrophosphate binding"/>
    <property type="evidence" value="ECO:0007669"/>
    <property type="project" value="InterPro"/>
</dbReference>
<protein>
    <recommendedName>
        <fullName evidence="9">Pyruvate decarboxylase</fullName>
    </recommendedName>
</protein>
<evidence type="ECO:0000256" key="3">
    <source>
        <dbReference type="RuleBase" id="RU362132"/>
    </source>
</evidence>
<organism evidence="7 8">
    <name type="scientific">Penicillium angulare</name>
    <dbReference type="NCBI Taxonomy" id="116970"/>
    <lineage>
        <taxon>Eukaryota</taxon>
        <taxon>Fungi</taxon>
        <taxon>Dikarya</taxon>
        <taxon>Ascomycota</taxon>
        <taxon>Pezizomycotina</taxon>
        <taxon>Eurotiomycetes</taxon>
        <taxon>Eurotiomycetidae</taxon>
        <taxon>Eurotiales</taxon>
        <taxon>Aspergillaceae</taxon>
        <taxon>Penicillium</taxon>
    </lineage>
</organism>
<dbReference type="PANTHER" id="PTHR18968:SF164">
    <property type="entry name" value="PYRUVATE DECARBOXYLASE"/>
    <property type="match status" value="1"/>
</dbReference>
<feature type="domain" description="Thiamine pyrophosphate enzyme TPP-binding" evidence="5">
    <location>
        <begin position="359"/>
        <end position="507"/>
    </location>
</feature>
<evidence type="ECO:0000256" key="2">
    <source>
        <dbReference type="ARBA" id="ARBA00023052"/>
    </source>
</evidence>
<dbReference type="InterPro" id="IPR029035">
    <property type="entry name" value="DHS-like_NAD/FAD-binding_dom"/>
</dbReference>
<keyword evidence="2 3" id="KW-0786">Thiamine pyrophosphate</keyword>
<evidence type="ECO:0000256" key="1">
    <source>
        <dbReference type="ARBA" id="ARBA00007812"/>
    </source>
</evidence>
<dbReference type="GO" id="GO:0000287">
    <property type="term" value="F:magnesium ion binding"/>
    <property type="evidence" value="ECO:0007669"/>
    <property type="project" value="InterPro"/>
</dbReference>
<evidence type="ECO:0000259" key="5">
    <source>
        <dbReference type="Pfam" id="PF02775"/>
    </source>
</evidence>
<dbReference type="GO" id="GO:0005739">
    <property type="term" value="C:mitochondrion"/>
    <property type="evidence" value="ECO:0007669"/>
    <property type="project" value="TreeGrafter"/>
</dbReference>
<feature type="domain" description="Thiamine pyrophosphate enzyme central" evidence="4">
    <location>
        <begin position="148"/>
        <end position="253"/>
    </location>
</feature>
<dbReference type="SUPFAM" id="SSF52467">
    <property type="entry name" value="DHS-like NAD/FAD-binding domain"/>
    <property type="match status" value="1"/>
</dbReference>
<dbReference type="EMBL" id="JAPQKH010000002">
    <property type="protein sequence ID" value="KAJ5114119.1"/>
    <property type="molecule type" value="Genomic_DNA"/>
</dbReference>
<gene>
    <name evidence="7" type="ORF">N7456_002653</name>
</gene>
<dbReference type="Pfam" id="PF00205">
    <property type="entry name" value="TPP_enzyme_M"/>
    <property type="match status" value="1"/>
</dbReference>
<dbReference type="GO" id="GO:0009097">
    <property type="term" value="P:isoleucine biosynthetic process"/>
    <property type="evidence" value="ECO:0007669"/>
    <property type="project" value="TreeGrafter"/>
</dbReference>
<name>A0A9W9KP78_9EURO</name>
<evidence type="ECO:0000313" key="8">
    <source>
        <dbReference type="Proteomes" id="UP001149165"/>
    </source>
</evidence>
<feature type="domain" description="Thiamine pyrophosphate enzyme N-terminal TPP-binding" evidence="6">
    <location>
        <begin position="2"/>
        <end position="77"/>
    </location>
</feature>
<evidence type="ECO:0000259" key="6">
    <source>
        <dbReference type="Pfam" id="PF02776"/>
    </source>
</evidence>
<dbReference type="GO" id="GO:0009099">
    <property type="term" value="P:L-valine biosynthetic process"/>
    <property type="evidence" value="ECO:0007669"/>
    <property type="project" value="TreeGrafter"/>
</dbReference>
<accession>A0A9W9KP78</accession>
<dbReference type="Gene3D" id="3.40.50.970">
    <property type="match status" value="2"/>
</dbReference>
<dbReference type="Gene3D" id="3.40.50.1220">
    <property type="entry name" value="TPP-binding domain"/>
    <property type="match status" value="1"/>
</dbReference>
<comment type="similarity">
    <text evidence="1 3">Belongs to the TPP enzyme family.</text>
</comment>
<dbReference type="OrthoDB" id="2867507at2759"/>